<feature type="chain" id="PRO_5046020732" description="DUF3080 domain-containing protein" evidence="1">
    <location>
        <begin position="22"/>
        <end position="339"/>
    </location>
</feature>
<dbReference type="InterPro" id="IPR021431">
    <property type="entry name" value="DUF3080"/>
</dbReference>
<evidence type="ECO:0000256" key="1">
    <source>
        <dbReference type="SAM" id="SignalP"/>
    </source>
</evidence>
<sequence length="339" mass="38755">MFSLKNIPALCWLSVLIQLTACQPSIDNDLANYQARLANVLNVSAPATLSPTALGFPALSITGAPELNISLTDFYQLRHCTLYNLVAQRNTTLGKLQGPSQRYLYERHFLSALQQCLQNTENDDLRSQMQVWQNQKRMDLLLAWQKLLAGEEMRSALAGHQIKLSADENALFQATRAALTYLSGIGPQESGNGAVHLEQHLQILHQGQLPARVFRTRKKITVFFAQLTPWLEKQALDCNKDEQEITYLSNVFRIFFIEKIQPLAANINRYQYELLPLLTALYSSGPVPVVEWLEQQELEFVAFQTNLRRHVNWWQQLFKRCQISIPALQQPQTTTKPEY</sequence>
<evidence type="ECO:0000313" key="2">
    <source>
        <dbReference type="EMBL" id="GAA0344957.1"/>
    </source>
</evidence>
<dbReference type="Pfam" id="PF11279">
    <property type="entry name" value="DUF3080"/>
    <property type="match status" value="1"/>
</dbReference>
<gene>
    <name evidence="2" type="ORF">GCM10009092_06800</name>
</gene>
<keyword evidence="1" id="KW-0732">Signal</keyword>
<organism evidence="2 3">
    <name type="scientific">Bowmanella denitrificans</name>
    <dbReference type="NCBI Taxonomy" id="366582"/>
    <lineage>
        <taxon>Bacteria</taxon>
        <taxon>Pseudomonadati</taxon>
        <taxon>Pseudomonadota</taxon>
        <taxon>Gammaproteobacteria</taxon>
        <taxon>Alteromonadales</taxon>
        <taxon>Alteromonadaceae</taxon>
        <taxon>Bowmanella</taxon>
    </lineage>
</organism>
<dbReference type="Proteomes" id="UP001501757">
    <property type="component" value="Unassembled WGS sequence"/>
</dbReference>
<comment type="caution">
    <text evidence="2">The sequence shown here is derived from an EMBL/GenBank/DDBJ whole genome shotgun (WGS) entry which is preliminary data.</text>
</comment>
<keyword evidence="3" id="KW-1185">Reference proteome</keyword>
<reference evidence="3" key="1">
    <citation type="journal article" date="2019" name="Int. J. Syst. Evol. Microbiol.">
        <title>The Global Catalogue of Microorganisms (GCM) 10K type strain sequencing project: providing services to taxonomists for standard genome sequencing and annotation.</title>
        <authorList>
            <consortium name="The Broad Institute Genomics Platform"/>
            <consortium name="The Broad Institute Genome Sequencing Center for Infectious Disease"/>
            <person name="Wu L."/>
            <person name="Ma J."/>
        </authorList>
    </citation>
    <scope>NUCLEOTIDE SEQUENCE [LARGE SCALE GENOMIC DNA]</scope>
    <source>
        <strain evidence="3">JCM 13378</strain>
    </source>
</reference>
<name>A0ABP3GGF1_9ALTE</name>
<evidence type="ECO:0000313" key="3">
    <source>
        <dbReference type="Proteomes" id="UP001501757"/>
    </source>
</evidence>
<feature type="signal peptide" evidence="1">
    <location>
        <begin position="1"/>
        <end position="21"/>
    </location>
</feature>
<protein>
    <recommendedName>
        <fullName evidence="4">DUF3080 domain-containing protein</fullName>
    </recommendedName>
</protein>
<accession>A0ABP3GGF1</accession>
<evidence type="ECO:0008006" key="4">
    <source>
        <dbReference type="Google" id="ProtNLM"/>
    </source>
</evidence>
<dbReference type="EMBL" id="BAAAEI010000006">
    <property type="protein sequence ID" value="GAA0344957.1"/>
    <property type="molecule type" value="Genomic_DNA"/>
</dbReference>
<dbReference type="RefSeq" id="WP_343841765.1">
    <property type="nucleotide sequence ID" value="NZ_BAAAEI010000006.1"/>
</dbReference>
<proteinExistence type="predicted"/>